<dbReference type="Pfam" id="PF02875">
    <property type="entry name" value="Mur_ligase_C"/>
    <property type="match status" value="1"/>
</dbReference>
<dbReference type="Gene3D" id="3.90.190.20">
    <property type="entry name" value="Mur ligase, C-terminal domain"/>
    <property type="match status" value="1"/>
</dbReference>
<evidence type="ECO:0000313" key="6">
    <source>
        <dbReference type="EMBL" id="MDZ5761387.1"/>
    </source>
</evidence>
<dbReference type="InterPro" id="IPR036615">
    <property type="entry name" value="Mur_ligase_C_dom_sf"/>
</dbReference>
<dbReference type="InterPro" id="IPR004101">
    <property type="entry name" value="Mur_ligase_C"/>
</dbReference>
<keyword evidence="2" id="KW-0547">Nucleotide-binding</keyword>
<dbReference type="EMBL" id="JARGYU010000002">
    <property type="protein sequence ID" value="MDZ5761387.1"/>
    <property type="molecule type" value="Genomic_DNA"/>
</dbReference>
<proteinExistence type="predicted"/>
<dbReference type="PANTHER" id="PTHR43024">
    <property type="entry name" value="UDP-N-ACETYLMURAMOYL-TRIPEPTIDE--D-ALANYL-D-ALANINE LIGASE"/>
    <property type="match status" value="1"/>
</dbReference>
<keyword evidence="3" id="KW-0067">ATP-binding</keyword>
<protein>
    <submittedName>
        <fullName evidence="6">UDP-N-acetylmuramoyl-tripeptide--D-alanyl-D-alanine ligase</fullName>
    </submittedName>
</protein>
<dbReference type="SUPFAM" id="SSF53623">
    <property type="entry name" value="MurD-like peptide ligases, catalytic domain"/>
    <property type="match status" value="1"/>
</dbReference>
<name>A0AAE5AGZ6_9RICK</name>
<evidence type="ECO:0000313" key="7">
    <source>
        <dbReference type="Proteomes" id="UP001289135"/>
    </source>
</evidence>
<dbReference type="Proteomes" id="UP001289135">
    <property type="component" value="Unassembled WGS sequence"/>
</dbReference>
<dbReference type="AlphaFoldDB" id="A0AAE5AGZ6"/>
<comment type="caution">
    <text evidence="6">The sequence shown here is derived from an EMBL/GenBank/DDBJ whole genome shotgun (WGS) entry which is preliminary data.</text>
</comment>
<dbReference type="GO" id="GO:0016881">
    <property type="term" value="F:acid-amino acid ligase activity"/>
    <property type="evidence" value="ECO:0007669"/>
    <property type="project" value="InterPro"/>
</dbReference>
<dbReference type="Pfam" id="PF08245">
    <property type="entry name" value="Mur_ligase_M"/>
    <property type="match status" value="1"/>
</dbReference>
<evidence type="ECO:0000256" key="1">
    <source>
        <dbReference type="ARBA" id="ARBA00022598"/>
    </source>
</evidence>
<feature type="domain" description="Mur ligase central" evidence="5">
    <location>
        <begin position="237"/>
        <end position="350"/>
    </location>
</feature>
<dbReference type="PANTHER" id="PTHR43024:SF1">
    <property type="entry name" value="UDP-N-ACETYLMURAMOYL-TRIPEPTIDE--D-ALANYL-D-ALANINE LIGASE"/>
    <property type="match status" value="1"/>
</dbReference>
<accession>A0AAE5AGZ6</accession>
<evidence type="ECO:0000256" key="3">
    <source>
        <dbReference type="ARBA" id="ARBA00022840"/>
    </source>
</evidence>
<dbReference type="SUPFAM" id="SSF53244">
    <property type="entry name" value="MurD-like peptide ligases, peptide-binding domain"/>
    <property type="match status" value="1"/>
</dbReference>
<evidence type="ECO:0000256" key="2">
    <source>
        <dbReference type="ARBA" id="ARBA00022741"/>
    </source>
</evidence>
<dbReference type="RefSeq" id="WP_322498815.1">
    <property type="nucleotide sequence ID" value="NZ_JARGYU010000002.1"/>
</dbReference>
<dbReference type="InterPro" id="IPR035911">
    <property type="entry name" value="MurE/MurF_N"/>
</dbReference>
<organism evidence="6 7">
    <name type="scientific">Lyticum sinuosum</name>
    <dbReference type="NCBI Taxonomy" id="1332059"/>
    <lineage>
        <taxon>Bacteria</taxon>
        <taxon>Pseudomonadati</taxon>
        <taxon>Pseudomonadota</taxon>
        <taxon>Alphaproteobacteria</taxon>
        <taxon>Rickettsiales</taxon>
        <taxon>Lyticum</taxon>
    </lineage>
</organism>
<feature type="domain" description="Mur ligase C-terminal" evidence="4">
    <location>
        <begin position="475"/>
        <end position="614"/>
    </location>
</feature>
<dbReference type="SUPFAM" id="SSF63418">
    <property type="entry name" value="MurE/MurF N-terminal domain"/>
    <property type="match status" value="1"/>
</dbReference>
<sequence>MKITDSDYKNHINNNNLYLKEYNYLYKTILWNSFNIEEATGYKIETICFSHNVIIDSRLVFKYDLNKLLNYYTDDIKSLNKNIKTINNSCYGPIFVGLPGPNFNGGDFAEQALELGASLCFINSDAKRFKSERIIIVDNPYKIIENLAIYNRKRFKGKIVSVTGSCGKTTLKDMISSCISKIESINNTSIHSDKFNNNIKDFRSDNIDYNNKINFYKNYFTNSEKDSSFKSLFKVFSSYRNFNNTIGLPLMLSNMHPENDYAVLEMGMNRKGEIANMTEIAQPDVTTITNIYPAHIGCFSSIQDIIEAKSEIFLGLNNGIAIIPYDTTGSLSLINTAEKNAKIIIIYGINVILNQELKDYLITKFNNKNRPTYIFCNAKIQNNNDNIYYSIKLEFFYINKNFISQNNIEKIKSKHKFFYKIKIPTEQTIINSIACLCSLYAVLLINYDDNQLINIIQQSSDYIKDFIPSLGRGGIVNGKIENTFIIDDTYNANPGSVEKAINSMILYKNIISYEMRLIVILGDMLELGSYSHQMHIDIINICCDSGINIICTFGKEYLNSATYLFGDDIENGKYIHNKNNKKIFIQSFSKINELFDFLKKEVKENDLILVKGSRSMNMQRIVDYLAEKIT</sequence>
<dbReference type="Gene3D" id="3.40.1390.10">
    <property type="entry name" value="MurE/MurF, N-terminal domain"/>
    <property type="match status" value="1"/>
</dbReference>
<dbReference type="InterPro" id="IPR051046">
    <property type="entry name" value="MurCDEF_CellWall_CoF430Synth"/>
</dbReference>
<dbReference type="InterPro" id="IPR013221">
    <property type="entry name" value="Mur_ligase_cen"/>
</dbReference>
<dbReference type="Gene3D" id="3.40.1190.10">
    <property type="entry name" value="Mur-like, catalytic domain"/>
    <property type="match status" value="1"/>
</dbReference>
<dbReference type="GO" id="GO:0005524">
    <property type="term" value="F:ATP binding"/>
    <property type="evidence" value="ECO:0007669"/>
    <property type="project" value="UniProtKB-KW"/>
</dbReference>
<evidence type="ECO:0000259" key="5">
    <source>
        <dbReference type="Pfam" id="PF08245"/>
    </source>
</evidence>
<keyword evidence="7" id="KW-1185">Reference proteome</keyword>
<keyword evidence="1 6" id="KW-0436">Ligase</keyword>
<evidence type="ECO:0000259" key="4">
    <source>
        <dbReference type="Pfam" id="PF02875"/>
    </source>
</evidence>
<dbReference type="InterPro" id="IPR036565">
    <property type="entry name" value="Mur-like_cat_sf"/>
</dbReference>
<reference evidence="6" key="1">
    <citation type="submission" date="2023-02" db="EMBL/GenBank/DDBJ databases">
        <title>Host association and intracellularity evolved multiple times independently in the Rickettsiales.</title>
        <authorList>
            <person name="Castelli M."/>
            <person name="Nardi T."/>
            <person name="Gammuto L."/>
            <person name="Bellinzona G."/>
            <person name="Sabaneyeva E."/>
            <person name="Potekhin A."/>
            <person name="Serra V."/>
            <person name="Petroni G."/>
            <person name="Sassera D."/>
        </authorList>
    </citation>
    <scope>NUCLEOTIDE SEQUENCE</scope>
    <source>
        <strain evidence="6">USBL-36I1</strain>
    </source>
</reference>
<gene>
    <name evidence="6" type="ORF">Lyticum_00560</name>
</gene>